<dbReference type="EMBL" id="CP002394">
    <property type="protein sequence ID" value="ADU28733.1"/>
    <property type="molecule type" value="Genomic_DNA"/>
</dbReference>
<dbReference type="STRING" id="649639.Bcell_0451"/>
<dbReference type="InterPro" id="IPR019533">
    <property type="entry name" value="Peptidase_S26"/>
</dbReference>
<evidence type="ECO:0000256" key="5">
    <source>
        <dbReference type="ARBA" id="ARBA00022670"/>
    </source>
</evidence>
<feature type="active site" evidence="7">
    <location>
        <position position="114"/>
    </location>
</feature>
<accession>E6TWQ0</accession>
<protein>
    <recommendedName>
        <fullName evidence="4 8">Signal peptidase I</fullName>
        <ecNumber evidence="4 8">3.4.21.89</ecNumber>
    </recommendedName>
</protein>
<evidence type="ECO:0000256" key="6">
    <source>
        <dbReference type="ARBA" id="ARBA00022801"/>
    </source>
</evidence>
<comment type="subcellular location">
    <subcellularLocation>
        <location evidence="2">Cell membrane</location>
        <topology evidence="2">Single-pass type II membrane protein</topology>
    </subcellularLocation>
    <subcellularLocation>
        <location evidence="9">Membrane</location>
        <topology evidence="9">Single-pass type II membrane protein</topology>
    </subcellularLocation>
</comment>
<dbReference type="PROSITE" id="PS00501">
    <property type="entry name" value="SPASE_I_1"/>
    <property type="match status" value="1"/>
</dbReference>
<dbReference type="InterPro" id="IPR019756">
    <property type="entry name" value="Pept_S26A_signal_pept_1_Ser-AS"/>
</dbReference>
<dbReference type="GO" id="GO:0009003">
    <property type="term" value="F:signal peptidase activity"/>
    <property type="evidence" value="ECO:0007669"/>
    <property type="project" value="UniProtKB-EC"/>
</dbReference>
<dbReference type="SUPFAM" id="SSF51306">
    <property type="entry name" value="LexA/Signal peptidase"/>
    <property type="match status" value="1"/>
</dbReference>
<evidence type="ECO:0000256" key="7">
    <source>
        <dbReference type="PIRSR" id="PIRSR600223-1"/>
    </source>
</evidence>
<evidence type="ECO:0000313" key="11">
    <source>
        <dbReference type="EMBL" id="ADU28733.1"/>
    </source>
</evidence>
<reference evidence="11" key="1">
    <citation type="submission" date="2010-12" db="EMBL/GenBank/DDBJ databases">
        <title>Complete sequence of Bacillus cellulosilyticus DSM 2522.</title>
        <authorList>
            <consortium name="US DOE Joint Genome Institute"/>
            <person name="Lucas S."/>
            <person name="Copeland A."/>
            <person name="Lapidus A."/>
            <person name="Cheng J.-F."/>
            <person name="Bruce D."/>
            <person name="Goodwin L."/>
            <person name="Pitluck S."/>
            <person name="Chertkov O."/>
            <person name="Detter J.C."/>
            <person name="Han C."/>
            <person name="Tapia R."/>
            <person name="Land M."/>
            <person name="Hauser L."/>
            <person name="Jeffries C."/>
            <person name="Kyrpides N."/>
            <person name="Ivanova N."/>
            <person name="Mikhailova N."/>
            <person name="Brumm P."/>
            <person name="Mead D."/>
            <person name="Woyke T."/>
        </authorList>
    </citation>
    <scope>NUCLEOTIDE SEQUENCE [LARGE SCALE GENOMIC DNA]</scope>
    <source>
        <strain evidence="11">DSM 2522</strain>
    </source>
</reference>
<dbReference type="AlphaFoldDB" id="E6TWQ0"/>
<dbReference type="InterPro" id="IPR019758">
    <property type="entry name" value="Pept_S26A_signal_pept_1_CS"/>
</dbReference>
<feature type="domain" description="Peptidase S26" evidence="10">
    <location>
        <begin position="8"/>
        <end position="194"/>
    </location>
</feature>
<dbReference type="Gene3D" id="2.10.109.10">
    <property type="entry name" value="Umud Fragment, subunit A"/>
    <property type="match status" value="1"/>
</dbReference>
<name>E6TWQ0_EVAC2</name>
<dbReference type="NCBIfam" id="TIGR02227">
    <property type="entry name" value="sigpep_I_bact"/>
    <property type="match status" value="1"/>
</dbReference>
<dbReference type="PROSITE" id="PS00761">
    <property type="entry name" value="SPASE_I_3"/>
    <property type="match status" value="1"/>
</dbReference>
<dbReference type="EC" id="3.4.21.89" evidence="4 8"/>
<dbReference type="Pfam" id="PF10502">
    <property type="entry name" value="Peptidase_S26"/>
    <property type="match status" value="1"/>
</dbReference>
<dbReference type="PANTHER" id="PTHR43390">
    <property type="entry name" value="SIGNAL PEPTIDASE I"/>
    <property type="match status" value="1"/>
</dbReference>
<evidence type="ECO:0000313" key="12">
    <source>
        <dbReference type="Proteomes" id="UP000001401"/>
    </source>
</evidence>
<comment type="catalytic activity">
    <reaction evidence="1 8">
        <text>Cleavage of hydrophobic, N-terminal signal or leader sequences from secreted and periplasmic proteins.</text>
        <dbReference type="EC" id="3.4.21.89"/>
    </reaction>
</comment>
<dbReference type="CDD" id="cd06530">
    <property type="entry name" value="S26_SPase_I"/>
    <property type="match status" value="1"/>
</dbReference>
<dbReference type="eggNOG" id="COG0681">
    <property type="taxonomic scope" value="Bacteria"/>
</dbReference>
<dbReference type="RefSeq" id="WP_013487074.1">
    <property type="nucleotide sequence ID" value="NC_014829.1"/>
</dbReference>
<keyword evidence="6 8" id="KW-0378">Hydrolase</keyword>
<dbReference type="GO" id="GO:0004252">
    <property type="term" value="F:serine-type endopeptidase activity"/>
    <property type="evidence" value="ECO:0007669"/>
    <property type="project" value="InterPro"/>
</dbReference>
<evidence type="ECO:0000256" key="3">
    <source>
        <dbReference type="ARBA" id="ARBA00009370"/>
    </source>
</evidence>
<gene>
    <name evidence="11" type="ordered locus">Bcell_0451</name>
</gene>
<dbReference type="GO" id="GO:0005886">
    <property type="term" value="C:plasma membrane"/>
    <property type="evidence" value="ECO:0007669"/>
    <property type="project" value="UniProtKB-SubCell"/>
</dbReference>
<dbReference type="PANTHER" id="PTHR43390:SF1">
    <property type="entry name" value="CHLOROPLAST PROCESSING PEPTIDASE"/>
    <property type="match status" value="1"/>
</dbReference>
<dbReference type="InterPro" id="IPR019757">
    <property type="entry name" value="Pept_S26A_signal_pept_1_Lys-AS"/>
</dbReference>
<sequence>MTFIKEMISWVKSIAVALVLAVLISIFVVQPFKVDGSSMEPTLMGADNQHDSSADRLFVLKTPYLFGATPNFGDIVIVDSRLNNERSWKDVLLENQLISLFTDREESNDYMWVKRVIGEPGDVLEMNGGRLYRNGELLEEEYIKENIQGNFEKVVVPEDNVFVMGDNRNNSMDSRSIGPIPTEHVIGRAFLRYFPFNKMGNF</sequence>
<evidence type="ECO:0000256" key="2">
    <source>
        <dbReference type="ARBA" id="ARBA00004401"/>
    </source>
</evidence>
<dbReference type="Proteomes" id="UP000001401">
    <property type="component" value="Chromosome"/>
</dbReference>
<evidence type="ECO:0000256" key="9">
    <source>
        <dbReference type="RuleBase" id="RU362042"/>
    </source>
</evidence>
<dbReference type="InterPro" id="IPR036286">
    <property type="entry name" value="LexA/Signal_pep-like_sf"/>
</dbReference>
<evidence type="ECO:0000256" key="8">
    <source>
        <dbReference type="RuleBase" id="RU003993"/>
    </source>
</evidence>
<dbReference type="PRINTS" id="PR00727">
    <property type="entry name" value="LEADERPTASE"/>
</dbReference>
<dbReference type="PROSITE" id="PS00760">
    <property type="entry name" value="SPASE_I_2"/>
    <property type="match status" value="1"/>
</dbReference>
<dbReference type="HOGENOM" id="CLU_028723_5_1_9"/>
<comment type="similarity">
    <text evidence="3 9">Belongs to the peptidase S26 family.</text>
</comment>
<dbReference type="KEGG" id="bco:Bcell_0451"/>
<dbReference type="InterPro" id="IPR000223">
    <property type="entry name" value="Pept_S26A_signal_pept_1"/>
</dbReference>
<evidence type="ECO:0000259" key="10">
    <source>
        <dbReference type="Pfam" id="PF10502"/>
    </source>
</evidence>
<evidence type="ECO:0000256" key="4">
    <source>
        <dbReference type="ARBA" id="ARBA00013208"/>
    </source>
</evidence>
<proteinExistence type="inferred from homology"/>
<keyword evidence="12" id="KW-1185">Reference proteome</keyword>
<evidence type="ECO:0000256" key="1">
    <source>
        <dbReference type="ARBA" id="ARBA00000677"/>
    </source>
</evidence>
<keyword evidence="5 8" id="KW-0645">Protease</keyword>
<organism evidence="11 12">
    <name type="scientific">Evansella cellulosilytica (strain ATCC 21833 / DSM 2522 / FERM P-1141 / JCM 9156 / N-4)</name>
    <name type="common">Bacillus cellulosilyticus</name>
    <dbReference type="NCBI Taxonomy" id="649639"/>
    <lineage>
        <taxon>Bacteria</taxon>
        <taxon>Bacillati</taxon>
        <taxon>Bacillota</taxon>
        <taxon>Bacilli</taxon>
        <taxon>Bacillales</taxon>
        <taxon>Bacillaceae</taxon>
        <taxon>Evansella</taxon>
    </lineage>
</organism>
<dbReference type="GO" id="GO:0006465">
    <property type="term" value="P:signal peptide processing"/>
    <property type="evidence" value="ECO:0007669"/>
    <property type="project" value="InterPro"/>
</dbReference>
<feature type="active site" evidence="7">
    <location>
        <position position="38"/>
    </location>
</feature>